<sequence>MSHPWFSDQPHVGVGRSDGHELKTIRSDGGQLMTAKSHDPIAKKKAVQTGLLSRRWRNLWRGVRAVDIDVRELRVEGPNGPYFDRDRIEDLADAILSPGPLPGAARELDALRLHLHEDALAANFQRWIRRALRRRPASIDITYVVRTCISWPPPVTLTPPAAASRIKTLRLYGLRPTIAFGALEFPALEDLHIEKCAYPHGSIALPTLKRFALISPINGSFIREQHLTAPRLTSLRLVLPYNRVHGGVRVLADAPLVSLVDASISIFDTDPVDQRNRRPNQIQVDFFVSVSNLIGRLTSASNLDLSGFPAMALLDTKSQEMSMFPHLTSLLLDECDIGNKYHVLNSILQNAQNLEQLKLHNCKFVGKSRRKMGKPKSKEKTSRCSSSTSPSFVCNSLKSVEIKYPRDDVPSHDFLYEFQKETPANQWRKRSIDNEETALVELQRKWNKGDAKYEA</sequence>
<dbReference type="eggNOG" id="ENOG502T11G">
    <property type="taxonomic scope" value="Eukaryota"/>
</dbReference>
<feature type="region of interest" description="Disordered" evidence="1">
    <location>
        <begin position="1"/>
        <end position="21"/>
    </location>
</feature>
<dbReference type="STRING" id="4533.J3LYN6"/>
<evidence type="ECO:0008006" key="4">
    <source>
        <dbReference type="Google" id="ProtNLM"/>
    </source>
</evidence>
<dbReference type="Gramene" id="OB04G22610.1">
    <property type="protein sequence ID" value="OB04G22610.1"/>
    <property type="gene ID" value="OB04G22610"/>
</dbReference>
<name>J3LYN6_ORYBR</name>
<dbReference type="Gene3D" id="3.80.10.10">
    <property type="entry name" value="Ribonuclease Inhibitor"/>
    <property type="match status" value="1"/>
</dbReference>
<feature type="region of interest" description="Disordered" evidence="1">
    <location>
        <begin position="368"/>
        <end position="392"/>
    </location>
</feature>
<evidence type="ECO:0000256" key="1">
    <source>
        <dbReference type="SAM" id="MobiDB-lite"/>
    </source>
</evidence>
<keyword evidence="3" id="KW-1185">Reference proteome</keyword>
<proteinExistence type="predicted"/>
<dbReference type="EnsemblPlants" id="OB04G22610.1">
    <property type="protein sequence ID" value="OB04G22610.1"/>
    <property type="gene ID" value="OB04G22610"/>
</dbReference>
<dbReference type="AlphaFoldDB" id="J3LYN6"/>
<dbReference type="Proteomes" id="UP000006038">
    <property type="component" value="Chromosome 4"/>
</dbReference>
<organism evidence="2">
    <name type="scientific">Oryza brachyantha</name>
    <name type="common">malo sina</name>
    <dbReference type="NCBI Taxonomy" id="4533"/>
    <lineage>
        <taxon>Eukaryota</taxon>
        <taxon>Viridiplantae</taxon>
        <taxon>Streptophyta</taxon>
        <taxon>Embryophyta</taxon>
        <taxon>Tracheophyta</taxon>
        <taxon>Spermatophyta</taxon>
        <taxon>Magnoliopsida</taxon>
        <taxon>Liliopsida</taxon>
        <taxon>Poales</taxon>
        <taxon>Poaceae</taxon>
        <taxon>BOP clade</taxon>
        <taxon>Oryzoideae</taxon>
        <taxon>Oryzeae</taxon>
        <taxon>Oryzinae</taxon>
        <taxon>Oryza</taxon>
    </lineage>
</organism>
<dbReference type="HOGENOM" id="CLU_003068_3_0_1"/>
<dbReference type="PANTHER" id="PTHR34223">
    <property type="entry name" value="OS11G0201299 PROTEIN"/>
    <property type="match status" value="1"/>
</dbReference>
<reference evidence="2" key="1">
    <citation type="journal article" date="2013" name="Nat. Commun.">
        <title>Whole-genome sequencing of Oryza brachyantha reveals mechanisms underlying Oryza genome evolution.</title>
        <authorList>
            <person name="Chen J."/>
            <person name="Huang Q."/>
            <person name="Gao D."/>
            <person name="Wang J."/>
            <person name="Lang Y."/>
            <person name="Liu T."/>
            <person name="Li B."/>
            <person name="Bai Z."/>
            <person name="Luis Goicoechea J."/>
            <person name="Liang C."/>
            <person name="Chen C."/>
            <person name="Zhang W."/>
            <person name="Sun S."/>
            <person name="Liao Y."/>
            <person name="Zhang X."/>
            <person name="Yang L."/>
            <person name="Song C."/>
            <person name="Wang M."/>
            <person name="Shi J."/>
            <person name="Liu G."/>
            <person name="Liu J."/>
            <person name="Zhou H."/>
            <person name="Zhou W."/>
            <person name="Yu Q."/>
            <person name="An N."/>
            <person name="Chen Y."/>
            <person name="Cai Q."/>
            <person name="Wang B."/>
            <person name="Liu B."/>
            <person name="Min J."/>
            <person name="Huang Y."/>
            <person name="Wu H."/>
            <person name="Li Z."/>
            <person name="Zhang Y."/>
            <person name="Yin Y."/>
            <person name="Song W."/>
            <person name="Jiang J."/>
            <person name="Jackson S.A."/>
            <person name="Wing R.A."/>
            <person name="Wang J."/>
            <person name="Chen M."/>
        </authorList>
    </citation>
    <scope>NUCLEOTIDE SEQUENCE [LARGE SCALE GENOMIC DNA]</scope>
    <source>
        <strain evidence="2">cv. IRGC 101232</strain>
    </source>
</reference>
<accession>J3LYN6</accession>
<evidence type="ECO:0000313" key="2">
    <source>
        <dbReference type="EnsemblPlants" id="OB04G22610.1"/>
    </source>
</evidence>
<evidence type="ECO:0000313" key="3">
    <source>
        <dbReference type="Proteomes" id="UP000006038"/>
    </source>
</evidence>
<dbReference type="InterPro" id="IPR032675">
    <property type="entry name" value="LRR_dom_sf"/>
</dbReference>
<reference evidence="2" key="2">
    <citation type="submission" date="2013-04" db="UniProtKB">
        <authorList>
            <consortium name="EnsemblPlants"/>
        </authorList>
    </citation>
    <scope>IDENTIFICATION</scope>
</reference>
<dbReference type="OMA" id="HIERCSY"/>
<dbReference type="PANTHER" id="PTHR34223:SF106">
    <property type="entry name" value="MEIOTIC F-BOX PROTEIN MOF"/>
    <property type="match status" value="1"/>
</dbReference>
<dbReference type="InterPro" id="IPR053197">
    <property type="entry name" value="F-box_SCFL_complex_component"/>
</dbReference>
<protein>
    <recommendedName>
        <fullName evidence="4">FBD domain-containing protein</fullName>
    </recommendedName>
</protein>
<dbReference type="SUPFAM" id="SSF52047">
    <property type="entry name" value="RNI-like"/>
    <property type="match status" value="1"/>
</dbReference>